<dbReference type="AlphaFoldDB" id="A0A833WLX0"/>
<feature type="domain" description="B box-type" evidence="11">
    <location>
        <begin position="56"/>
        <end position="103"/>
    </location>
</feature>
<comment type="caution">
    <text evidence="12">The sequence shown here is derived from an EMBL/GenBank/DDBJ whole genome shotgun (WGS) entry which is preliminary data.</text>
</comment>
<evidence type="ECO:0000313" key="12">
    <source>
        <dbReference type="EMBL" id="KAF5455828.1"/>
    </source>
</evidence>
<evidence type="ECO:0000256" key="6">
    <source>
        <dbReference type="ARBA" id="ARBA00023015"/>
    </source>
</evidence>
<dbReference type="InterPro" id="IPR000315">
    <property type="entry name" value="Znf_B-box"/>
</dbReference>
<evidence type="ECO:0000256" key="9">
    <source>
        <dbReference type="PROSITE-ProRule" id="PRU00024"/>
    </source>
</evidence>
<evidence type="ECO:0000313" key="13">
    <source>
        <dbReference type="Proteomes" id="UP000619265"/>
    </source>
</evidence>
<evidence type="ECO:0000256" key="4">
    <source>
        <dbReference type="ARBA" id="ARBA00022771"/>
    </source>
</evidence>
<dbReference type="Pfam" id="PF00643">
    <property type="entry name" value="zf-B_box"/>
    <property type="match status" value="2"/>
</dbReference>
<dbReference type="InterPro" id="IPR049808">
    <property type="entry name" value="CONSTANS-like_Bbox1"/>
</dbReference>
<evidence type="ECO:0000256" key="1">
    <source>
        <dbReference type="ARBA" id="ARBA00004123"/>
    </source>
</evidence>
<dbReference type="GO" id="GO:0008270">
    <property type="term" value="F:zinc ion binding"/>
    <property type="evidence" value="ECO:0007669"/>
    <property type="project" value="UniProtKB-KW"/>
</dbReference>
<keyword evidence="8" id="KW-0539">Nucleus</keyword>
<evidence type="ECO:0000256" key="10">
    <source>
        <dbReference type="SAM" id="MobiDB-lite"/>
    </source>
</evidence>
<keyword evidence="7" id="KW-0804">Transcription</keyword>
<reference evidence="12" key="1">
    <citation type="submission" date="2015-10" db="EMBL/GenBank/DDBJ databases">
        <authorList>
            <person name="Martinez-Garcia P.J."/>
            <person name="Crepeau M.W."/>
            <person name="Puiu D."/>
            <person name="Gonzalez-Ibeas D."/>
            <person name="Whalen J."/>
            <person name="Stevens K."/>
            <person name="Paul R."/>
            <person name="Butterfield T."/>
            <person name="Britton M."/>
            <person name="Reagan R."/>
            <person name="Chakraborty S."/>
            <person name="Walawage S.L."/>
            <person name="Vasquez-Gross H.A."/>
            <person name="Cardeno C."/>
            <person name="Famula R."/>
            <person name="Pratt K."/>
            <person name="Kuruganti S."/>
            <person name="Aradhya M.K."/>
            <person name="Leslie C.A."/>
            <person name="Dandekar A.M."/>
            <person name="Salzberg S.L."/>
            <person name="Wegrzyn J.L."/>
            <person name="Langley C.H."/>
            <person name="Neale D.B."/>
        </authorList>
    </citation>
    <scope>NUCLEOTIDE SEQUENCE</scope>
    <source>
        <tissue evidence="12">Leaves</tissue>
    </source>
</reference>
<dbReference type="InterPro" id="IPR051979">
    <property type="entry name" value="B-box_zinc_finger"/>
</dbReference>
<dbReference type="Gene3D" id="3.30.160.60">
    <property type="entry name" value="Classic Zinc Finger"/>
    <property type="match status" value="1"/>
</dbReference>
<dbReference type="PANTHER" id="PTHR31832">
    <property type="entry name" value="B-BOX ZINC FINGER PROTEIN 22"/>
    <property type="match status" value="1"/>
</dbReference>
<sequence>HTLILYVSVSYCNFLSSFSSNKVSILSLLSFNHHFSTFPSSLLLSPITPSNQTNQQMKIQCDVCGKDEASVFCTADEAALCDACDHRVHYANKLASKHQRFSLLHPSSKQVPLCDICKERRAFLFCQQDRAILCRECDFPIHTANEHTQKHNRFLLTGVKLSSTATLYTSSSSSSNAVSTNGYDSVPDYKSQPRMKNSVLASDLTNSQQTLLAKNSVSTTTTLVTDHKGDDQNLPANQTSSISEYLIETLPGWHVEDFLDSIPTPFGFYKSDDSVLPFLDADLESNIDTLSPEINFGVWVPQQPALQCPQKIAGQNVFKERKEATNIKFNRRCMEDGFTVPEINLPSIGSKRSRPF</sequence>
<evidence type="ECO:0000256" key="8">
    <source>
        <dbReference type="ARBA" id="ARBA00023242"/>
    </source>
</evidence>
<protein>
    <recommendedName>
        <fullName evidence="11">B box-type domain-containing protein</fullName>
    </recommendedName>
</protein>
<comment type="subcellular location">
    <subcellularLocation>
        <location evidence="1">Nucleus</location>
    </subcellularLocation>
</comment>
<dbReference type="Gramene" id="Jr11_20430_p1">
    <property type="protein sequence ID" value="cds.Jr11_20430_p1"/>
    <property type="gene ID" value="Jr11_20430"/>
</dbReference>
<keyword evidence="3" id="KW-0677">Repeat</keyword>
<dbReference type="EMBL" id="LIHL02000011">
    <property type="protein sequence ID" value="KAF5455828.1"/>
    <property type="molecule type" value="Genomic_DNA"/>
</dbReference>
<dbReference type="GO" id="GO:0006355">
    <property type="term" value="P:regulation of DNA-templated transcription"/>
    <property type="evidence" value="ECO:0007669"/>
    <property type="project" value="UniProtKB-ARBA"/>
</dbReference>
<feature type="non-terminal residue" evidence="12">
    <location>
        <position position="356"/>
    </location>
</feature>
<gene>
    <name evidence="12" type="ORF">F2P56_025363</name>
</gene>
<dbReference type="PANTHER" id="PTHR31832:SF52">
    <property type="entry name" value="B-BOX ZINC FINGER PROTEIN 21"/>
    <property type="match status" value="1"/>
</dbReference>
<keyword evidence="4 9" id="KW-0863">Zinc-finger</keyword>
<dbReference type="FunFam" id="3.30.160.60:FF:000856">
    <property type="entry name" value="B-box zinc finger protein 21"/>
    <property type="match status" value="1"/>
</dbReference>
<dbReference type="CDD" id="cd19821">
    <property type="entry name" value="Bbox1_BBX-like"/>
    <property type="match status" value="2"/>
</dbReference>
<dbReference type="PROSITE" id="PS50119">
    <property type="entry name" value="ZF_BBOX"/>
    <property type="match status" value="2"/>
</dbReference>
<feature type="compositionally biased region" description="Low complexity" evidence="10">
    <location>
        <begin position="170"/>
        <end position="181"/>
    </location>
</feature>
<feature type="domain" description="B box-type" evidence="11">
    <location>
        <begin position="109"/>
        <end position="156"/>
    </location>
</feature>
<dbReference type="GO" id="GO:0000976">
    <property type="term" value="F:transcription cis-regulatory region binding"/>
    <property type="evidence" value="ECO:0007669"/>
    <property type="project" value="UniProtKB-ARBA"/>
</dbReference>
<dbReference type="SMART" id="SM00336">
    <property type="entry name" value="BBOX"/>
    <property type="match status" value="2"/>
</dbReference>
<dbReference type="Proteomes" id="UP000619265">
    <property type="component" value="Unassembled WGS sequence"/>
</dbReference>
<evidence type="ECO:0000256" key="3">
    <source>
        <dbReference type="ARBA" id="ARBA00022737"/>
    </source>
</evidence>
<feature type="region of interest" description="Disordered" evidence="10">
    <location>
        <begin position="170"/>
        <end position="191"/>
    </location>
</feature>
<name>A0A833WLX0_JUGRE</name>
<keyword evidence="2" id="KW-0479">Metal-binding</keyword>
<dbReference type="GO" id="GO:0005634">
    <property type="term" value="C:nucleus"/>
    <property type="evidence" value="ECO:0007669"/>
    <property type="project" value="UniProtKB-SubCell"/>
</dbReference>
<organism evidence="12 13">
    <name type="scientific">Juglans regia</name>
    <name type="common">English walnut</name>
    <dbReference type="NCBI Taxonomy" id="51240"/>
    <lineage>
        <taxon>Eukaryota</taxon>
        <taxon>Viridiplantae</taxon>
        <taxon>Streptophyta</taxon>
        <taxon>Embryophyta</taxon>
        <taxon>Tracheophyta</taxon>
        <taxon>Spermatophyta</taxon>
        <taxon>Magnoliopsida</taxon>
        <taxon>eudicotyledons</taxon>
        <taxon>Gunneridae</taxon>
        <taxon>Pentapetalae</taxon>
        <taxon>rosids</taxon>
        <taxon>fabids</taxon>
        <taxon>Fagales</taxon>
        <taxon>Juglandaceae</taxon>
        <taxon>Juglans</taxon>
    </lineage>
</organism>
<evidence type="ECO:0000256" key="7">
    <source>
        <dbReference type="ARBA" id="ARBA00023163"/>
    </source>
</evidence>
<reference evidence="12" key="2">
    <citation type="submission" date="2020-03" db="EMBL/GenBank/DDBJ databases">
        <title>Walnut 2.0.</title>
        <authorList>
            <person name="Marrano A."/>
            <person name="Britton M."/>
            <person name="Zimin A.V."/>
            <person name="Zaini P.A."/>
            <person name="Workman R."/>
            <person name="Puiu D."/>
            <person name="Bianco L."/>
            <person name="Allen B.J."/>
            <person name="Troggio M."/>
            <person name="Leslie C.A."/>
            <person name="Timp W."/>
            <person name="Dendekar A."/>
            <person name="Salzberg S.L."/>
            <person name="Neale D.B."/>
        </authorList>
    </citation>
    <scope>NUCLEOTIDE SEQUENCE</scope>
    <source>
        <tissue evidence="12">Leaves</tissue>
    </source>
</reference>
<accession>A0A833WLX0</accession>
<keyword evidence="5" id="KW-0862">Zinc</keyword>
<evidence type="ECO:0000259" key="11">
    <source>
        <dbReference type="PROSITE" id="PS50119"/>
    </source>
</evidence>
<proteinExistence type="predicted"/>
<evidence type="ECO:0000256" key="5">
    <source>
        <dbReference type="ARBA" id="ARBA00022833"/>
    </source>
</evidence>
<keyword evidence="6" id="KW-0805">Transcription regulation</keyword>
<evidence type="ECO:0000256" key="2">
    <source>
        <dbReference type="ARBA" id="ARBA00022723"/>
    </source>
</evidence>